<dbReference type="PANTHER" id="PTHR12532">
    <property type="entry name" value="TRANSLATIONAL ACTIVATOR OF CYTOCHROME C OXIDASE 1"/>
    <property type="match status" value="1"/>
</dbReference>
<evidence type="ECO:0000256" key="2">
    <source>
        <dbReference type="ARBA" id="ARBA00008724"/>
    </source>
</evidence>
<feature type="domain" description="TACO1/YebC-like N-terminal" evidence="4">
    <location>
        <begin position="41"/>
        <end position="111"/>
    </location>
</feature>
<sequence>MAPSRGFTTRLPQYITATKPPYICQTYRHLTTIPPLHSGHNRWSKIKHDKAKVDSVKNKQRSIFSAELSTASKLGGPDPTLNTRLADLITKAKREGFAKSSIEAAIARGQGRSTSGVALESVTVEGILPGNVGVIVECETDNKLRTLADVRLILKEAGGASTPSAYLFEKKGRVVFEAKEGVGVDEALEVALEAGAVDVEVDEEGRVVVLSEPGETKAVGEAVAAALGLQIARSNILWDPKEDTKVPVQSEETAISFAGFVDELEDREPSLQAVAMNVAQGSVDDATWKDLQARLSG</sequence>
<dbReference type="Gene3D" id="1.10.10.200">
    <property type="match status" value="1"/>
</dbReference>
<dbReference type="Proteomes" id="UP001310890">
    <property type="component" value="Unassembled WGS sequence"/>
</dbReference>
<proteinExistence type="inferred from homology"/>
<evidence type="ECO:0000256" key="1">
    <source>
        <dbReference type="ARBA" id="ARBA00004173"/>
    </source>
</evidence>
<feature type="domain" description="TACO1/YebC-like second and third" evidence="3">
    <location>
        <begin position="119"/>
        <end position="278"/>
    </location>
</feature>
<comment type="similarity">
    <text evidence="2">Belongs to the TACO1 family.</text>
</comment>
<dbReference type="InterPro" id="IPR048300">
    <property type="entry name" value="TACO1_YebC-like_2nd/3rd_dom"/>
</dbReference>
<protein>
    <submittedName>
        <fullName evidence="5">Uncharacterized protein</fullName>
    </submittedName>
</protein>
<reference evidence="5" key="1">
    <citation type="submission" date="2023-08" db="EMBL/GenBank/DDBJ databases">
        <title>Black Yeasts Isolated from many extreme environments.</title>
        <authorList>
            <person name="Coleine C."/>
            <person name="Stajich J.E."/>
            <person name="Selbmann L."/>
        </authorList>
    </citation>
    <scope>NUCLEOTIDE SEQUENCE</scope>
    <source>
        <strain evidence="5">CCFEE 5401</strain>
    </source>
</reference>
<organism evidence="5 6">
    <name type="scientific">Meristemomyces frigidus</name>
    <dbReference type="NCBI Taxonomy" id="1508187"/>
    <lineage>
        <taxon>Eukaryota</taxon>
        <taxon>Fungi</taxon>
        <taxon>Dikarya</taxon>
        <taxon>Ascomycota</taxon>
        <taxon>Pezizomycotina</taxon>
        <taxon>Dothideomycetes</taxon>
        <taxon>Dothideomycetidae</taxon>
        <taxon>Mycosphaerellales</taxon>
        <taxon>Teratosphaeriaceae</taxon>
        <taxon>Meristemomyces</taxon>
    </lineage>
</organism>
<dbReference type="InterPro" id="IPR029072">
    <property type="entry name" value="YebC-like"/>
</dbReference>
<evidence type="ECO:0000313" key="6">
    <source>
        <dbReference type="Proteomes" id="UP001310890"/>
    </source>
</evidence>
<dbReference type="InterPro" id="IPR049083">
    <property type="entry name" value="TACO1_YebC_N"/>
</dbReference>
<dbReference type="SUPFAM" id="SSF75625">
    <property type="entry name" value="YebC-like"/>
    <property type="match status" value="1"/>
</dbReference>
<evidence type="ECO:0000259" key="3">
    <source>
        <dbReference type="Pfam" id="PF01709"/>
    </source>
</evidence>
<dbReference type="EMBL" id="JAVRRL010000115">
    <property type="protein sequence ID" value="KAK5107567.1"/>
    <property type="molecule type" value="Genomic_DNA"/>
</dbReference>
<gene>
    <name evidence="5" type="ORF">LTR62_001010</name>
</gene>
<dbReference type="AlphaFoldDB" id="A0AAN7T9N3"/>
<dbReference type="Gene3D" id="3.30.70.980">
    <property type="match status" value="2"/>
</dbReference>
<dbReference type="GO" id="GO:0005739">
    <property type="term" value="C:mitochondrion"/>
    <property type="evidence" value="ECO:0007669"/>
    <property type="project" value="UniProtKB-SubCell"/>
</dbReference>
<dbReference type="Pfam" id="PF01709">
    <property type="entry name" value="Transcrip_reg"/>
    <property type="match status" value="1"/>
</dbReference>
<comment type="subcellular location">
    <subcellularLocation>
        <location evidence="1">Mitochondrion</location>
    </subcellularLocation>
</comment>
<comment type="caution">
    <text evidence="5">The sequence shown here is derived from an EMBL/GenBank/DDBJ whole genome shotgun (WGS) entry which is preliminary data.</text>
</comment>
<accession>A0AAN7T9N3</accession>
<dbReference type="InterPro" id="IPR002876">
    <property type="entry name" value="Transcrip_reg_TACO1-like"/>
</dbReference>
<dbReference type="PANTHER" id="PTHR12532:SF0">
    <property type="entry name" value="TRANSLATIONAL ACTIVATOR OF CYTOCHROME C OXIDASE 1"/>
    <property type="match status" value="1"/>
</dbReference>
<name>A0AAN7T9N3_9PEZI</name>
<evidence type="ECO:0000259" key="4">
    <source>
        <dbReference type="Pfam" id="PF20772"/>
    </source>
</evidence>
<dbReference type="Pfam" id="PF20772">
    <property type="entry name" value="TACO1_YebC_N"/>
    <property type="match status" value="1"/>
</dbReference>
<dbReference type="InterPro" id="IPR026564">
    <property type="entry name" value="Transcrip_reg_TACO1-like_dom3"/>
</dbReference>
<evidence type="ECO:0000313" key="5">
    <source>
        <dbReference type="EMBL" id="KAK5107567.1"/>
    </source>
</evidence>
<dbReference type="InterPro" id="IPR017856">
    <property type="entry name" value="Integrase-like_N"/>
</dbReference>
<dbReference type="FunFam" id="1.10.10.200:FF:000002">
    <property type="entry name" value="Probable transcriptional regulatory protein CLM62_37755"/>
    <property type="match status" value="1"/>
</dbReference>